<evidence type="ECO:0000313" key="10">
    <source>
        <dbReference type="Proteomes" id="UP000515733"/>
    </source>
</evidence>
<keyword evidence="10" id="KW-1185">Reference proteome</keyword>
<evidence type="ECO:0000256" key="2">
    <source>
        <dbReference type="ARBA" id="ARBA00022814"/>
    </source>
</evidence>
<keyword evidence="3 6" id="KW-0694">RNA-binding</keyword>
<dbReference type="EMBL" id="LR778301">
    <property type="protein sequence ID" value="CAB1370951.1"/>
    <property type="molecule type" value="Genomic_DNA"/>
</dbReference>
<accession>A0A6S6Y200</accession>
<dbReference type="InterPro" id="IPR035926">
    <property type="entry name" value="NusB-like_sf"/>
</dbReference>
<dbReference type="NCBIfam" id="TIGR01951">
    <property type="entry name" value="nusB"/>
    <property type="match status" value="1"/>
</dbReference>
<dbReference type="GO" id="GO:0003723">
    <property type="term" value="F:RNA binding"/>
    <property type="evidence" value="ECO:0007669"/>
    <property type="project" value="UniProtKB-UniRule"/>
</dbReference>
<name>A0A6S6Y200_9PROT</name>
<dbReference type="HAMAP" id="MF_00073">
    <property type="entry name" value="NusB"/>
    <property type="match status" value="1"/>
</dbReference>
<dbReference type="RefSeq" id="WP_332068238.1">
    <property type="nucleotide sequence ID" value="NZ_LR778301.1"/>
</dbReference>
<gene>
    <name evidence="6" type="primary">nusB</name>
    <name evidence="9" type="ORF">DENOEST_3797</name>
</gene>
<evidence type="ECO:0000256" key="3">
    <source>
        <dbReference type="ARBA" id="ARBA00022884"/>
    </source>
</evidence>
<dbReference type="GO" id="GO:0031564">
    <property type="term" value="P:transcription antitermination"/>
    <property type="evidence" value="ECO:0007669"/>
    <property type="project" value="UniProtKB-KW"/>
</dbReference>
<evidence type="ECO:0000256" key="6">
    <source>
        <dbReference type="HAMAP-Rule" id="MF_00073"/>
    </source>
</evidence>
<evidence type="ECO:0000256" key="5">
    <source>
        <dbReference type="ARBA" id="ARBA00023163"/>
    </source>
</evidence>
<evidence type="ECO:0000256" key="7">
    <source>
        <dbReference type="SAM" id="MobiDB-lite"/>
    </source>
</evidence>
<feature type="domain" description="NusB/RsmB/TIM44" evidence="8">
    <location>
        <begin position="74"/>
        <end position="198"/>
    </location>
</feature>
<dbReference type="GO" id="GO:0006353">
    <property type="term" value="P:DNA-templated transcription termination"/>
    <property type="evidence" value="ECO:0007669"/>
    <property type="project" value="UniProtKB-UniRule"/>
</dbReference>
<evidence type="ECO:0000256" key="4">
    <source>
        <dbReference type="ARBA" id="ARBA00023015"/>
    </source>
</evidence>
<dbReference type="KEGG" id="doe:DENOEST_3797"/>
<dbReference type="Gene3D" id="1.10.940.10">
    <property type="entry name" value="NusB-like"/>
    <property type="match status" value="1"/>
</dbReference>
<reference evidence="9 10" key="1">
    <citation type="submission" date="2020-03" db="EMBL/GenBank/DDBJ databases">
        <authorList>
            <consortium name="Genoscope - CEA"/>
            <person name="William W."/>
        </authorList>
    </citation>
    <scope>NUCLEOTIDE SEQUENCE [LARGE SCALE GENOMIC DNA]</scope>
    <source>
        <strain evidence="10">DSM 16959</strain>
    </source>
</reference>
<dbReference type="InterPro" id="IPR011605">
    <property type="entry name" value="NusB_fam"/>
</dbReference>
<evidence type="ECO:0000313" key="9">
    <source>
        <dbReference type="EMBL" id="CAB1370951.1"/>
    </source>
</evidence>
<dbReference type="Pfam" id="PF01029">
    <property type="entry name" value="NusB"/>
    <property type="match status" value="1"/>
</dbReference>
<proteinExistence type="inferred from homology"/>
<dbReference type="SUPFAM" id="SSF48013">
    <property type="entry name" value="NusB-like"/>
    <property type="match status" value="1"/>
</dbReference>
<evidence type="ECO:0000259" key="8">
    <source>
        <dbReference type="Pfam" id="PF01029"/>
    </source>
</evidence>
<evidence type="ECO:0000256" key="1">
    <source>
        <dbReference type="ARBA" id="ARBA00005952"/>
    </source>
</evidence>
<dbReference type="GO" id="GO:0005829">
    <property type="term" value="C:cytosol"/>
    <property type="evidence" value="ECO:0007669"/>
    <property type="project" value="TreeGrafter"/>
</dbReference>
<sequence length="210" mass="22178">MSAAPLDPVNKGGQEEAREIAASPSSTGSGNEAPPPGRPKAEPASRPEAAPAAEPKSPPPSGRGAGGGSANPRRRAREFVVQGLYQWQVGGQDLASIQVQAEAVPGFDKADGVLYLALLEGAIHQAPALREALEPHIARPWNEISPIERGILLLAACELLHHPETPYRVIINEAIELAKTFGGTDGHKFVNGVLDKLAPLARPQEAKRNR</sequence>
<feature type="compositionally biased region" description="Low complexity" evidence="7">
    <location>
        <begin position="46"/>
        <end position="55"/>
    </location>
</feature>
<dbReference type="PANTHER" id="PTHR11078:SF3">
    <property type="entry name" value="ANTITERMINATION NUSB DOMAIN-CONTAINING PROTEIN"/>
    <property type="match status" value="1"/>
</dbReference>
<keyword evidence="5 6" id="KW-0804">Transcription</keyword>
<protein>
    <recommendedName>
        <fullName evidence="6">Transcription antitermination protein NusB</fullName>
    </recommendedName>
    <alternativeName>
        <fullName evidence="6">Antitermination factor NusB</fullName>
    </alternativeName>
</protein>
<dbReference type="PANTHER" id="PTHR11078">
    <property type="entry name" value="N UTILIZATION SUBSTANCE PROTEIN B-RELATED"/>
    <property type="match status" value="1"/>
</dbReference>
<dbReference type="AlphaFoldDB" id="A0A6S6Y200"/>
<keyword evidence="2 6" id="KW-0889">Transcription antitermination</keyword>
<organism evidence="9 10">
    <name type="scientific">Denitratisoma oestradiolicum</name>
    <dbReference type="NCBI Taxonomy" id="311182"/>
    <lineage>
        <taxon>Bacteria</taxon>
        <taxon>Pseudomonadati</taxon>
        <taxon>Pseudomonadota</taxon>
        <taxon>Betaproteobacteria</taxon>
        <taxon>Nitrosomonadales</taxon>
        <taxon>Sterolibacteriaceae</taxon>
        <taxon>Denitratisoma</taxon>
    </lineage>
</organism>
<keyword evidence="4 6" id="KW-0805">Transcription regulation</keyword>
<comment type="similarity">
    <text evidence="1 6">Belongs to the NusB family.</text>
</comment>
<comment type="function">
    <text evidence="6">Involved in transcription antitermination. Required for transcription of ribosomal RNA (rRNA) genes. Binds specifically to the boxA antiterminator sequence of the ribosomal RNA (rrn) operons.</text>
</comment>
<feature type="region of interest" description="Disordered" evidence="7">
    <location>
        <begin position="1"/>
        <end position="72"/>
    </location>
</feature>
<dbReference type="Proteomes" id="UP000515733">
    <property type="component" value="Chromosome"/>
</dbReference>
<dbReference type="InterPro" id="IPR006027">
    <property type="entry name" value="NusB_RsmB_TIM44"/>
</dbReference>